<organism evidence="2 3">
    <name type="scientific">Alternaria burnsii</name>
    <dbReference type="NCBI Taxonomy" id="1187904"/>
    <lineage>
        <taxon>Eukaryota</taxon>
        <taxon>Fungi</taxon>
        <taxon>Dikarya</taxon>
        <taxon>Ascomycota</taxon>
        <taxon>Pezizomycotina</taxon>
        <taxon>Dothideomycetes</taxon>
        <taxon>Pleosporomycetidae</taxon>
        <taxon>Pleosporales</taxon>
        <taxon>Pleosporineae</taxon>
        <taxon>Pleosporaceae</taxon>
        <taxon>Alternaria</taxon>
        <taxon>Alternaria sect. Alternaria</taxon>
    </lineage>
</organism>
<dbReference type="EMBL" id="JAAABM010000008">
    <property type="protein sequence ID" value="KAF7675478.1"/>
    <property type="molecule type" value="Genomic_DNA"/>
</dbReference>
<dbReference type="RefSeq" id="XP_038785741.1">
    <property type="nucleotide sequence ID" value="XM_038931244.1"/>
</dbReference>
<accession>A0A8H7EEP0</accession>
<sequence length="455" mass="50094">SAHTSTTLAPSLLHLLRRPSITYIPQACKLANYATPPVSPLGYRALEPPFSLQYKGGLVGMDNDRRPRHTPSGYASQQGTLLPPQASYPVVSAPDRFRQPPLTAPAPPTSVPSSGSRASSQSYGYAYGEGAQFGSSIQASPVAYATQDYAAEQQQQAQRAPQQYSPYGQNIMYSVPGAQASAQASSQYEPVEQYQQNRDSAIQVLSTGFGVAQPQYYESGPTSAPASAIAAQNVPSQYPSLGYSAPQAQVGREALAPAYSAAGMTDPHQAPSQGAYSQGNYSEPQPNSGNEYDDFYRNYQNELKKTFEHVRDGRLSEAGTLLFRMSDWLLHWAETLAGLVRDDETYYQQRLQLWEEFNTCWLTTLQKQKTMTQEMTTTGQRPQPPKSLIDYEFLEKMGTQLVKNCDAMEKHGLVDYQMGVWEEEIVAMLTSCMDLLEEVGAGPSVQRPTSTARRR</sequence>
<dbReference type="Proteomes" id="UP000596902">
    <property type="component" value="Unassembled WGS sequence"/>
</dbReference>
<proteinExistence type="predicted"/>
<evidence type="ECO:0000313" key="2">
    <source>
        <dbReference type="EMBL" id="KAF7675478.1"/>
    </source>
</evidence>
<gene>
    <name evidence="2" type="ORF">GT037_006197</name>
</gene>
<evidence type="ECO:0000313" key="3">
    <source>
        <dbReference type="Proteomes" id="UP000596902"/>
    </source>
</evidence>
<feature type="compositionally biased region" description="Low complexity" evidence="1">
    <location>
        <begin position="111"/>
        <end position="121"/>
    </location>
</feature>
<protein>
    <submittedName>
        <fullName evidence="2">Uncharacterized protein</fullName>
    </submittedName>
</protein>
<feature type="non-terminal residue" evidence="2">
    <location>
        <position position="455"/>
    </location>
</feature>
<feature type="region of interest" description="Disordered" evidence="1">
    <location>
        <begin position="262"/>
        <end position="294"/>
    </location>
</feature>
<evidence type="ECO:0000256" key="1">
    <source>
        <dbReference type="SAM" id="MobiDB-lite"/>
    </source>
</evidence>
<name>A0A8H7EEP0_9PLEO</name>
<reference evidence="2" key="1">
    <citation type="submission" date="2020-01" db="EMBL/GenBank/DDBJ databases">
        <authorList>
            <person name="Feng Z.H.Z."/>
        </authorList>
    </citation>
    <scope>NUCLEOTIDE SEQUENCE</scope>
    <source>
        <strain evidence="2">CBS107.38</strain>
    </source>
</reference>
<reference evidence="2" key="2">
    <citation type="submission" date="2020-08" db="EMBL/GenBank/DDBJ databases">
        <title>Draft Genome Sequence of Cumin Blight Pathogen Alternaria burnsii.</title>
        <authorList>
            <person name="Feng Z."/>
        </authorList>
    </citation>
    <scope>NUCLEOTIDE SEQUENCE</scope>
    <source>
        <strain evidence="2">CBS107.38</strain>
    </source>
</reference>
<dbReference type="AlphaFoldDB" id="A0A8H7EEP0"/>
<comment type="caution">
    <text evidence="2">The sequence shown here is derived from an EMBL/GenBank/DDBJ whole genome shotgun (WGS) entry which is preliminary data.</text>
</comment>
<feature type="region of interest" description="Disordered" evidence="1">
    <location>
        <begin position="57"/>
        <end position="121"/>
    </location>
</feature>
<keyword evidence="3" id="KW-1185">Reference proteome</keyword>
<dbReference type="GeneID" id="62204422"/>
<feature type="compositionally biased region" description="Polar residues" evidence="1">
    <location>
        <begin position="270"/>
        <end position="290"/>
    </location>
</feature>